<sequence>MISSLLQVNELLGARESDRVRLEFSSTALWYIATDESDWGLARPVLWYIATNESDRGLARLTKRCVMGWMSPQTMQQEQPFQKVKTVEGPHARRSSRRYIGDEDDDDDNDDPDL</sequence>
<dbReference type="AlphaFoldDB" id="A0A183F7H1"/>
<feature type="compositionally biased region" description="Acidic residues" evidence="1">
    <location>
        <begin position="102"/>
        <end position="114"/>
    </location>
</feature>
<evidence type="ECO:0000256" key="1">
    <source>
        <dbReference type="SAM" id="MobiDB-lite"/>
    </source>
</evidence>
<evidence type="ECO:0000313" key="4">
    <source>
        <dbReference type="WBParaSite" id="HPBE_0000211301-mRNA-1"/>
    </source>
</evidence>
<evidence type="ECO:0000313" key="2">
    <source>
        <dbReference type="EMBL" id="VDO23148.1"/>
    </source>
</evidence>
<organism evidence="3 4">
    <name type="scientific">Heligmosomoides polygyrus</name>
    <name type="common">Parasitic roundworm</name>
    <dbReference type="NCBI Taxonomy" id="6339"/>
    <lineage>
        <taxon>Eukaryota</taxon>
        <taxon>Metazoa</taxon>
        <taxon>Ecdysozoa</taxon>
        <taxon>Nematoda</taxon>
        <taxon>Chromadorea</taxon>
        <taxon>Rhabditida</taxon>
        <taxon>Rhabditina</taxon>
        <taxon>Rhabditomorpha</taxon>
        <taxon>Strongyloidea</taxon>
        <taxon>Heligmosomidae</taxon>
        <taxon>Heligmosomoides</taxon>
    </lineage>
</organism>
<reference evidence="2 3" key="1">
    <citation type="submission" date="2018-11" db="EMBL/GenBank/DDBJ databases">
        <authorList>
            <consortium name="Pathogen Informatics"/>
        </authorList>
    </citation>
    <scope>NUCLEOTIDE SEQUENCE [LARGE SCALE GENOMIC DNA]</scope>
</reference>
<gene>
    <name evidence="2" type="ORF">HPBE_LOCUS2114</name>
</gene>
<accession>A0A3P7WZJ3</accession>
<feature type="region of interest" description="Disordered" evidence="1">
    <location>
        <begin position="74"/>
        <end position="114"/>
    </location>
</feature>
<name>A0A183F7H1_HELPZ</name>
<proteinExistence type="predicted"/>
<keyword evidence="3" id="KW-1185">Reference proteome</keyword>
<evidence type="ECO:0000313" key="3">
    <source>
        <dbReference type="Proteomes" id="UP000050761"/>
    </source>
</evidence>
<protein>
    <submittedName>
        <fullName evidence="4">Adaptin_N domain-containing protein</fullName>
    </submittedName>
</protein>
<dbReference type="WBParaSite" id="HPBE_0000211301-mRNA-1">
    <property type="protein sequence ID" value="HPBE_0000211301-mRNA-1"/>
    <property type="gene ID" value="HPBE_0000211301"/>
</dbReference>
<dbReference type="Proteomes" id="UP000050761">
    <property type="component" value="Unassembled WGS sequence"/>
</dbReference>
<dbReference type="EMBL" id="UZAH01002832">
    <property type="protein sequence ID" value="VDO23148.1"/>
    <property type="molecule type" value="Genomic_DNA"/>
</dbReference>
<reference evidence="4" key="2">
    <citation type="submission" date="2019-09" db="UniProtKB">
        <authorList>
            <consortium name="WormBaseParasite"/>
        </authorList>
    </citation>
    <scope>IDENTIFICATION</scope>
</reference>
<accession>A0A183F7H1</accession>